<sequence>MSGSIARLGFWDDPAGYLGNALAGDSGDGSDGLIQLSREQQAARGRQNLMTLGASLLAQSGPRAGGVPVTFGQGLGNALMQLQQQTDTNDTRDLRRAQVGAQVMTARARQQEVEDQRRNMQLLAQWARSNSGMGGAAPPPDGQTPLPQGAPLSGVGGPLPGAGSGGVVDGIIGAESGGDSNARNPRSSATGPGQFIDGTWVNGWQRFGQQVAQATGRPELASLSCSNEADRPRIMALRTDPAAARAMTSAFVGNVYQPALDRALGPGNATPIDFYALHFLGPEAGARLAQAQRSNPGQPITAVLPEGMRDRVLAANPQLRGPDGTPRSVGEVYAQLGQALSRRVGGGRQVAAATPTVMSDAPG</sequence>
<evidence type="ECO:0000313" key="2">
    <source>
        <dbReference type="EMBL" id="MCK8787811.1"/>
    </source>
</evidence>
<protein>
    <submittedName>
        <fullName evidence="2">Uncharacterized protein</fullName>
    </submittedName>
</protein>
<dbReference type="AlphaFoldDB" id="A0A9X2BXZ2"/>
<feature type="non-terminal residue" evidence="2">
    <location>
        <position position="363"/>
    </location>
</feature>
<name>A0A9X2BXZ2_9PROT</name>
<keyword evidence="3" id="KW-1185">Reference proteome</keyword>
<dbReference type="Proteomes" id="UP001139516">
    <property type="component" value="Unassembled WGS sequence"/>
</dbReference>
<feature type="region of interest" description="Disordered" evidence="1">
    <location>
        <begin position="344"/>
        <end position="363"/>
    </location>
</feature>
<dbReference type="Gene3D" id="1.10.530.10">
    <property type="match status" value="1"/>
</dbReference>
<organism evidence="2 3">
    <name type="scientific">Roseomonas acroporae</name>
    <dbReference type="NCBI Taxonomy" id="2937791"/>
    <lineage>
        <taxon>Bacteria</taxon>
        <taxon>Pseudomonadati</taxon>
        <taxon>Pseudomonadota</taxon>
        <taxon>Alphaproteobacteria</taxon>
        <taxon>Acetobacterales</taxon>
        <taxon>Roseomonadaceae</taxon>
        <taxon>Roseomonas</taxon>
    </lineage>
</organism>
<evidence type="ECO:0000313" key="3">
    <source>
        <dbReference type="Proteomes" id="UP001139516"/>
    </source>
</evidence>
<feature type="region of interest" description="Disordered" evidence="1">
    <location>
        <begin position="130"/>
        <end position="193"/>
    </location>
</feature>
<comment type="caution">
    <text evidence="2">The sequence shown here is derived from an EMBL/GenBank/DDBJ whole genome shotgun (WGS) entry which is preliminary data.</text>
</comment>
<feature type="compositionally biased region" description="Polar residues" evidence="1">
    <location>
        <begin position="178"/>
        <end position="191"/>
    </location>
</feature>
<reference evidence="2" key="1">
    <citation type="submission" date="2022-04" db="EMBL/GenBank/DDBJ databases">
        <title>Roseomonas acroporae sp. nov., isolated from coral Acropora digitifera.</title>
        <authorList>
            <person name="Sun H."/>
        </authorList>
    </citation>
    <scope>NUCLEOTIDE SEQUENCE</scope>
    <source>
        <strain evidence="2">NAR14</strain>
    </source>
</reference>
<dbReference type="CDD" id="cd00442">
    <property type="entry name" value="Lyz-like"/>
    <property type="match status" value="1"/>
</dbReference>
<proteinExistence type="predicted"/>
<dbReference type="RefSeq" id="WP_248669859.1">
    <property type="nucleotide sequence ID" value="NZ_JALPRX010000148.1"/>
</dbReference>
<dbReference type="EMBL" id="JALPRX010000148">
    <property type="protein sequence ID" value="MCK8787811.1"/>
    <property type="molecule type" value="Genomic_DNA"/>
</dbReference>
<gene>
    <name evidence="2" type="ORF">M0638_25985</name>
</gene>
<evidence type="ECO:0000256" key="1">
    <source>
        <dbReference type="SAM" id="MobiDB-lite"/>
    </source>
</evidence>
<feature type="compositionally biased region" description="Gly residues" evidence="1">
    <location>
        <begin position="154"/>
        <end position="168"/>
    </location>
</feature>
<accession>A0A9X2BXZ2</accession>